<evidence type="ECO:0000259" key="9">
    <source>
        <dbReference type="PROSITE" id="PS50928"/>
    </source>
</evidence>
<evidence type="ECO:0000256" key="1">
    <source>
        <dbReference type="ARBA" id="ARBA00004651"/>
    </source>
</evidence>
<dbReference type="PROSITE" id="PS50928">
    <property type="entry name" value="ABC_TM1"/>
    <property type="match status" value="1"/>
</dbReference>
<keyword evidence="11" id="KW-1185">Reference proteome</keyword>
<sequence length="298" mass="33244">MSTDTLRRTAAHDTGADRIQRRQRNRRIRQTISHVLLVLVALAFLFPLIFTVATALKPAGETFSTPPSLVGSSIRWQNFVDVFTFVPFHRYILNGMFVAGAGTIVTLIASALSAYAFASLKWRGRDSLFLVFLGTIMVPQEVLIVPMFILMQRFGWVDSYAALIFPWAFTAFGTFLLRQFFKAVPYELQEAARIDGCGPLRTFLQIMLPMAKPALGVLAVFTFVNFWNSFLWPLVMINDVNARGTVPLGLELFFGQNGNQWHLVMAASVISILPTLILLLFLQKHLVKGVATSGLAGR</sequence>
<evidence type="ECO:0000256" key="8">
    <source>
        <dbReference type="SAM" id="MobiDB-lite"/>
    </source>
</evidence>
<dbReference type="EMBL" id="BOMB01000023">
    <property type="protein sequence ID" value="GID13203.1"/>
    <property type="molecule type" value="Genomic_DNA"/>
</dbReference>
<dbReference type="Pfam" id="PF00528">
    <property type="entry name" value="BPD_transp_1"/>
    <property type="match status" value="1"/>
</dbReference>
<feature type="transmembrane region" description="Helical" evidence="7">
    <location>
        <begin position="31"/>
        <end position="56"/>
    </location>
</feature>
<protein>
    <submittedName>
        <fullName evidence="10">Sugar ABC transporter permease</fullName>
    </submittedName>
</protein>
<evidence type="ECO:0000256" key="5">
    <source>
        <dbReference type="ARBA" id="ARBA00022989"/>
    </source>
</evidence>
<dbReference type="SUPFAM" id="SSF161098">
    <property type="entry name" value="MetI-like"/>
    <property type="match status" value="1"/>
</dbReference>
<dbReference type="RefSeq" id="WP_203659993.1">
    <property type="nucleotide sequence ID" value="NZ_BAAAZM010000007.1"/>
</dbReference>
<evidence type="ECO:0000256" key="6">
    <source>
        <dbReference type="ARBA" id="ARBA00023136"/>
    </source>
</evidence>
<dbReference type="CDD" id="cd06261">
    <property type="entry name" value="TM_PBP2"/>
    <property type="match status" value="1"/>
</dbReference>
<dbReference type="GO" id="GO:0005886">
    <property type="term" value="C:plasma membrane"/>
    <property type="evidence" value="ECO:0007669"/>
    <property type="project" value="UniProtKB-SubCell"/>
</dbReference>
<proteinExistence type="inferred from homology"/>
<feature type="transmembrane region" description="Helical" evidence="7">
    <location>
        <begin position="129"/>
        <end position="151"/>
    </location>
</feature>
<keyword evidence="5 7" id="KW-1133">Transmembrane helix</keyword>
<keyword evidence="2 7" id="KW-0813">Transport</keyword>
<dbReference type="AlphaFoldDB" id="A0A8J3JE76"/>
<dbReference type="InterPro" id="IPR035906">
    <property type="entry name" value="MetI-like_sf"/>
</dbReference>
<evidence type="ECO:0000256" key="3">
    <source>
        <dbReference type="ARBA" id="ARBA00022475"/>
    </source>
</evidence>
<comment type="caution">
    <text evidence="10">The sequence shown here is derived from an EMBL/GenBank/DDBJ whole genome shotgun (WGS) entry which is preliminary data.</text>
</comment>
<accession>A0A8J3JE76</accession>
<comment type="subcellular location">
    <subcellularLocation>
        <location evidence="1 7">Cell membrane</location>
        <topology evidence="1 7">Multi-pass membrane protein</topology>
    </subcellularLocation>
</comment>
<evidence type="ECO:0000313" key="11">
    <source>
        <dbReference type="Proteomes" id="UP000612808"/>
    </source>
</evidence>
<evidence type="ECO:0000256" key="2">
    <source>
        <dbReference type="ARBA" id="ARBA00022448"/>
    </source>
</evidence>
<feature type="region of interest" description="Disordered" evidence="8">
    <location>
        <begin position="1"/>
        <end position="20"/>
    </location>
</feature>
<evidence type="ECO:0000256" key="7">
    <source>
        <dbReference type="RuleBase" id="RU363032"/>
    </source>
</evidence>
<organism evidence="10 11">
    <name type="scientific">Actinocatenispora rupis</name>
    <dbReference type="NCBI Taxonomy" id="519421"/>
    <lineage>
        <taxon>Bacteria</taxon>
        <taxon>Bacillati</taxon>
        <taxon>Actinomycetota</taxon>
        <taxon>Actinomycetes</taxon>
        <taxon>Micromonosporales</taxon>
        <taxon>Micromonosporaceae</taxon>
        <taxon>Actinocatenispora</taxon>
    </lineage>
</organism>
<dbReference type="Gene3D" id="1.10.3720.10">
    <property type="entry name" value="MetI-like"/>
    <property type="match status" value="1"/>
</dbReference>
<keyword evidence="4 7" id="KW-0812">Transmembrane</keyword>
<dbReference type="GO" id="GO:0055085">
    <property type="term" value="P:transmembrane transport"/>
    <property type="evidence" value="ECO:0007669"/>
    <property type="project" value="InterPro"/>
</dbReference>
<feature type="transmembrane region" description="Helical" evidence="7">
    <location>
        <begin position="91"/>
        <end position="117"/>
    </location>
</feature>
<dbReference type="PANTHER" id="PTHR43744">
    <property type="entry name" value="ABC TRANSPORTER PERMEASE PROTEIN MG189-RELATED-RELATED"/>
    <property type="match status" value="1"/>
</dbReference>
<dbReference type="InterPro" id="IPR000515">
    <property type="entry name" value="MetI-like"/>
</dbReference>
<dbReference type="PANTHER" id="PTHR43744:SF12">
    <property type="entry name" value="ABC TRANSPORTER PERMEASE PROTEIN MG189-RELATED"/>
    <property type="match status" value="1"/>
</dbReference>
<feature type="transmembrane region" description="Helical" evidence="7">
    <location>
        <begin position="214"/>
        <end position="235"/>
    </location>
</feature>
<dbReference type="Proteomes" id="UP000612808">
    <property type="component" value="Unassembled WGS sequence"/>
</dbReference>
<comment type="similarity">
    <text evidence="7">Belongs to the binding-protein-dependent transport system permease family.</text>
</comment>
<feature type="domain" description="ABC transmembrane type-1" evidence="9">
    <location>
        <begin position="92"/>
        <end position="282"/>
    </location>
</feature>
<feature type="transmembrane region" description="Helical" evidence="7">
    <location>
        <begin position="157"/>
        <end position="177"/>
    </location>
</feature>
<gene>
    <name evidence="10" type="ORF">Aru02nite_40920</name>
</gene>
<name>A0A8J3JE76_9ACTN</name>
<evidence type="ECO:0000313" key="10">
    <source>
        <dbReference type="EMBL" id="GID13203.1"/>
    </source>
</evidence>
<reference evidence="10" key="1">
    <citation type="submission" date="2021-01" db="EMBL/GenBank/DDBJ databases">
        <title>Whole genome shotgun sequence of Actinocatenispora rupis NBRC 107355.</title>
        <authorList>
            <person name="Komaki H."/>
            <person name="Tamura T."/>
        </authorList>
    </citation>
    <scope>NUCLEOTIDE SEQUENCE</scope>
    <source>
        <strain evidence="10">NBRC 107355</strain>
    </source>
</reference>
<keyword evidence="6 7" id="KW-0472">Membrane</keyword>
<keyword evidence="3" id="KW-1003">Cell membrane</keyword>
<feature type="transmembrane region" description="Helical" evidence="7">
    <location>
        <begin position="261"/>
        <end position="282"/>
    </location>
</feature>
<evidence type="ECO:0000256" key="4">
    <source>
        <dbReference type="ARBA" id="ARBA00022692"/>
    </source>
</evidence>